<dbReference type="FunFam" id="3.30.1370.30:FF:000002">
    <property type="entry name" value="30S ribosomal protein S8"/>
    <property type="match status" value="1"/>
</dbReference>
<dbReference type="GO" id="GO:0006412">
    <property type="term" value="P:translation"/>
    <property type="evidence" value="ECO:0007669"/>
    <property type="project" value="InterPro"/>
</dbReference>
<dbReference type="PROSITE" id="PS00053">
    <property type="entry name" value="RIBOSOMAL_S8"/>
    <property type="match status" value="1"/>
</dbReference>
<dbReference type="FunFam" id="3.30.1490.10:FF:000001">
    <property type="entry name" value="30S ribosomal protein S8"/>
    <property type="match status" value="1"/>
</dbReference>
<evidence type="ECO:0000256" key="1">
    <source>
        <dbReference type="ARBA" id="ARBA00006471"/>
    </source>
</evidence>
<reference evidence="6" key="1">
    <citation type="submission" date="2018-05" db="EMBL/GenBank/DDBJ databases">
        <authorList>
            <person name="Lanie J.A."/>
            <person name="Ng W.-L."/>
            <person name="Kazmierczak K.M."/>
            <person name="Andrzejewski T.M."/>
            <person name="Davidsen T.M."/>
            <person name="Wayne K.J."/>
            <person name="Tettelin H."/>
            <person name="Glass J.I."/>
            <person name="Rusch D."/>
            <person name="Podicherti R."/>
            <person name="Tsui H.-C.T."/>
            <person name="Winkler M.E."/>
        </authorList>
    </citation>
    <scope>NUCLEOTIDE SEQUENCE</scope>
</reference>
<gene>
    <name evidence="6" type="ORF">METZ01_LOCUS259717</name>
</gene>
<evidence type="ECO:0008006" key="7">
    <source>
        <dbReference type="Google" id="ProtNLM"/>
    </source>
</evidence>
<evidence type="ECO:0000313" key="6">
    <source>
        <dbReference type="EMBL" id="SVC06863.1"/>
    </source>
</evidence>
<evidence type="ECO:0000256" key="2">
    <source>
        <dbReference type="ARBA" id="ARBA00022730"/>
    </source>
</evidence>
<keyword evidence="4" id="KW-0689">Ribosomal protein</keyword>
<comment type="similarity">
    <text evidence="1">Belongs to the universal ribosomal protein uS8 family.</text>
</comment>
<dbReference type="InterPro" id="IPR035987">
    <property type="entry name" value="Ribosomal_uS8_sf"/>
</dbReference>
<dbReference type="AlphaFoldDB" id="A0A382J715"/>
<keyword evidence="5" id="KW-0687">Ribonucleoprotein</keyword>
<dbReference type="GO" id="GO:0005737">
    <property type="term" value="C:cytoplasm"/>
    <property type="evidence" value="ECO:0007669"/>
    <property type="project" value="UniProtKB-ARBA"/>
</dbReference>
<dbReference type="InterPro" id="IPR000630">
    <property type="entry name" value="Ribosomal_uS8"/>
</dbReference>
<dbReference type="Gene3D" id="3.30.1370.30">
    <property type="match status" value="1"/>
</dbReference>
<evidence type="ECO:0000256" key="4">
    <source>
        <dbReference type="ARBA" id="ARBA00022980"/>
    </source>
</evidence>
<sequence>MSMTDPIADFLTRIRNAQSANKPWVDIPASNLKKRISYVLKEEHFIRDFILITTDVQGNLRLFLNYDNEKKPVIHGIQRDSKPGCRHYVSADKLPRVLNGMGIAILSTSKGVMSDKKAKLLNVGGEVLCHIW</sequence>
<dbReference type="NCBIfam" id="NF001109">
    <property type="entry name" value="PRK00136.1"/>
    <property type="match status" value="1"/>
</dbReference>
<dbReference type="GO" id="GO:0019843">
    <property type="term" value="F:rRNA binding"/>
    <property type="evidence" value="ECO:0007669"/>
    <property type="project" value="UniProtKB-KW"/>
</dbReference>
<name>A0A382J715_9ZZZZ</name>
<proteinExistence type="inferred from homology"/>
<dbReference type="EMBL" id="UINC01071728">
    <property type="protein sequence ID" value="SVC06863.1"/>
    <property type="molecule type" value="Genomic_DNA"/>
</dbReference>
<dbReference type="SUPFAM" id="SSF56047">
    <property type="entry name" value="Ribosomal protein S8"/>
    <property type="match status" value="1"/>
</dbReference>
<dbReference type="HAMAP" id="MF_01302_B">
    <property type="entry name" value="Ribosomal_uS8_B"/>
    <property type="match status" value="1"/>
</dbReference>
<dbReference type="InterPro" id="IPR047863">
    <property type="entry name" value="Ribosomal_uS8_CS"/>
</dbReference>
<dbReference type="Gene3D" id="3.30.1490.10">
    <property type="match status" value="1"/>
</dbReference>
<dbReference type="GO" id="GO:0003735">
    <property type="term" value="F:structural constituent of ribosome"/>
    <property type="evidence" value="ECO:0007669"/>
    <property type="project" value="InterPro"/>
</dbReference>
<evidence type="ECO:0000256" key="5">
    <source>
        <dbReference type="ARBA" id="ARBA00023274"/>
    </source>
</evidence>
<keyword evidence="2" id="KW-0699">rRNA-binding</keyword>
<dbReference type="GO" id="GO:0005840">
    <property type="term" value="C:ribosome"/>
    <property type="evidence" value="ECO:0007669"/>
    <property type="project" value="UniProtKB-KW"/>
</dbReference>
<dbReference type="PANTHER" id="PTHR11758">
    <property type="entry name" value="40S RIBOSOMAL PROTEIN S15A"/>
    <property type="match status" value="1"/>
</dbReference>
<protein>
    <recommendedName>
        <fullName evidence="7">30S ribosomal protein S8</fullName>
    </recommendedName>
</protein>
<evidence type="ECO:0000256" key="3">
    <source>
        <dbReference type="ARBA" id="ARBA00022884"/>
    </source>
</evidence>
<keyword evidence="3" id="KW-0694">RNA-binding</keyword>
<accession>A0A382J715</accession>
<organism evidence="6">
    <name type="scientific">marine metagenome</name>
    <dbReference type="NCBI Taxonomy" id="408172"/>
    <lineage>
        <taxon>unclassified sequences</taxon>
        <taxon>metagenomes</taxon>
        <taxon>ecological metagenomes</taxon>
    </lineage>
</organism>
<dbReference type="Pfam" id="PF00410">
    <property type="entry name" value="Ribosomal_S8"/>
    <property type="match status" value="1"/>
</dbReference>
<dbReference type="GO" id="GO:1990904">
    <property type="term" value="C:ribonucleoprotein complex"/>
    <property type="evidence" value="ECO:0007669"/>
    <property type="project" value="UniProtKB-KW"/>
</dbReference>